<protein>
    <recommendedName>
        <fullName evidence="5">Secreted protein</fullName>
    </recommendedName>
</protein>
<feature type="region of interest" description="Disordered" evidence="1">
    <location>
        <begin position="27"/>
        <end position="50"/>
    </location>
</feature>
<keyword evidence="4" id="KW-1185">Reference proteome</keyword>
<evidence type="ECO:0008006" key="5">
    <source>
        <dbReference type="Google" id="ProtNLM"/>
    </source>
</evidence>
<feature type="chain" id="PRO_5043575324" description="Secreted protein" evidence="2">
    <location>
        <begin position="22"/>
        <end position="190"/>
    </location>
</feature>
<dbReference type="EMBL" id="JAVHNS010000006">
    <property type="protein sequence ID" value="KAK6352152.1"/>
    <property type="molecule type" value="Genomic_DNA"/>
</dbReference>
<reference evidence="3 4" key="1">
    <citation type="submission" date="2019-10" db="EMBL/GenBank/DDBJ databases">
        <authorList>
            <person name="Palmer J.M."/>
        </authorList>
    </citation>
    <scope>NUCLEOTIDE SEQUENCE [LARGE SCALE GENOMIC DNA]</scope>
    <source>
        <strain evidence="3 4">TWF730</strain>
    </source>
</reference>
<evidence type="ECO:0000256" key="1">
    <source>
        <dbReference type="SAM" id="MobiDB-lite"/>
    </source>
</evidence>
<feature type="compositionally biased region" description="Basic and acidic residues" evidence="1">
    <location>
        <begin position="91"/>
        <end position="101"/>
    </location>
</feature>
<feature type="region of interest" description="Disordered" evidence="1">
    <location>
        <begin position="73"/>
        <end position="117"/>
    </location>
</feature>
<keyword evidence="2" id="KW-0732">Signal</keyword>
<evidence type="ECO:0000313" key="4">
    <source>
        <dbReference type="Proteomes" id="UP001373714"/>
    </source>
</evidence>
<feature type="compositionally biased region" description="Low complexity" evidence="1">
    <location>
        <begin position="27"/>
        <end position="37"/>
    </location>
</feature>
<evidence type="ECO:0000313" key="3">
    <source>
        <dbReference type="EMBL" id="KAK6352152.1"/>
    </source>
</evidence>
<organism evidence="3 4">
    <name type="scientific">Orbilia blumenaviensis</name>
    <dbReference type="NCBI Taxonomy" id="1796055"/>
    <lineage>
        <taxon>Eukaryota</taxon>
        <taxon>Fungi</taxon>
        <taxon>Dikarya</taxon>
        <taxon>Ascomycota</taxon>
        <taxon>Pezizomycotina</taxon>
        <taxon>Orbiliomycetes</taxon>
        <taxon>Orbiliales</taxon>
        <taxon>Orbiliaceae</taxon>
        <taxon>Orbilia</taxon>
    </lineage>
</organism>
<comment type="caution">
    <text evidence="3">The sequence shown here is derived from an EMBL/GenBank/DDBJ whole genome shotgun (WGS) entry which is preliminary data.</text>
</comment>
<sequence>MTTAVLAAAALMVLYSGSELALKTCTSASDTSTSASEPTEEMETISHDPSSSLVRMQRKLSSIGSIACLFPSRSSGKSTRSFGSFRKQRHEKISAETDKSRPKYVHTPQHAADSHARTTTPIPFSLRPMSQDLTIHPVKPAGPVPYGMRPMSSEITVQPAKTNAHIMEQEHARNVASQGGRVHVVGSNAN</sequence>
<dbReference type="AlphaFoldDB" id="A0AAV9V0B4"/>
<gene>
    <name evidence="3" type="ORF">TWF730_008984</name>
</gene>
<feature type="compositionally biased region" description="Polar residues" evidence="1">
    <location>
        <begin position="73"/>
        <end position="82"/>
    </location>
</feature>
<accession>A0AAV9V0B4</accession>
<feature type="signal peptide" evidence="2">
    <location>
        <begin position="1"/>
        <end position="21"/>
    </location>
</feature>
<dbReference type="Proteomes" id="UP001373714">
    <property type="component" value="Unassembled WGS sequence"/>
</dbReference>
<proteinExistence type="predicted"/>
<name>A0AAV9V0B4_9PEZI</name>
<evidence type="ECO:0000256" key="2">
    <source>
        <dbReference type="SAM" id="SignalP"/>
    </source>
</evidence>